<proteinExistence type="predicted"/>
<accession>A0A8T1NWS5</accession>
<protein>
    <submittedName>
        <fullName evidence="1">Uncharacterized protein</fullName>
    </submittedName>
</protein>
<organism evidence="1 2">
    <name type="scientific">Carya illinoinensis</name>
    <name type="common">Pecan</name>
    <dbReference type="NCBI Taxonomy" id="32201"/>
    <lineage>
        <taxon>Eukaryota</taxon>
        <taxon>Viridiplantae</taxon>
        <taxon>Streptophyta</taxon>
        <taxon>Embryophyta</taxon>
        <taxon>Tracheophyta</taxon>
        <taxon>Spermatophyta</taxon>
        <taxon>Magnoliopsida</taxon>
        <taxon>eudicotyledons</taxon>
        <taxon>Gunneridae</taxon>
        <taxon>Pentapetalae</taxon>
        <taxon>rosids</taxon>
        <taxon>fabids</taxon>
        <taxon>Fagales</taxon>
        <taxon>Juglandaceae</taxon>
        <taxon>Carya</taxon>
    </lineage>
</organism>
<gene>
    <name evidence="1" type="ORF">CIPAW_12G065400</name>
</gene>
<reference evidence="1" key="1">
    <citation type="submission" date="2020-12" db="EMBL/GenBank/DDBJ databases">
        <title>WGS assembly of Carya illinoinensis cv. Pawnee.</title>
        <authorList>
            <person name="Platts A."/>
            <person name="Shu S."/>
            <person name="Wright S."/>
            <person name="Barry K."/>
            <person name="Edger P."/>
            <person name="Pires J.C."/>
            <person name="Schmutz J."/>
        </authorList>
    </citation>
    <scope>NUCLEOTIDE SEQUENCE</scope>
    <source>
        <tissue evidence="1">Leaf</tissue>
    </source>
</reference>
<evidence type="ECO:0000313" key="1">
    <source>
        <dbReference type="EMBL" id="KAG6633674.1"/>
    </source>
</evidence>
<sequence>MCLVNSLCQPSKSPVFKSILQHRSKAVSRLHSSITTGHVEVKNKARRKWEK</sequence>
<evidence type="ECO:0000313" key="2">
    <source>
        <dbReference type="Proteomes" id="UP000811609"/>
    </source>
</evidence>
<dbReference type="AlphaFoldDB" id="A0A8T1NWS5"/>
<keyword evidence="2" id="KW-1185">Reference proteome</keyword>
<dbReference type="Proteomes" id="UP000811609">
    <property type="component" value="Chromosome 12"/>
</dbReference>
<comment type="caution">
    <text evidence="1">The sequence shown here is derived from an EMBL/GenBank/DDBJ whole genome shotgun (WGS) entry which is preliminary data.</text>
</comment>
<name>A0A8T1NWS5_CARIL</name>
<dbReference type="EMBL" id="CM031820">
    <property type="protein sequence ID" value="KAG6633674.1"/>
    <property type="molecule type" value="Genomic_DNA"/>
</dbReference>